<name>L0R950_9BACT</name>
<dbReference type="AlphaFoldDB" id="L0R950"/>
<evidence type="ECO:0000313" key="1">
    <source>
        <dbReference type="EMBL" id="CCO22106.1"/>
    </source>
</evidence>
<accession>L0R950</accession>
<dbReference type="EMBL" id="FO203522">
    <property type="protein sequence ID" value="CCO22106.1"/>
    <property type="molecule type" value="Genomic_DNA"/>
</dbReference>
<dbReference type="STRING" id="1121451.DESAM_10125"/>
<gene>
    <name evidence="1" type="ORF">DESAM_10125</name>
</gene>
<evidence type="ECO:0000313" key="2">
    <source>
        <dbReference type="Proteomes" id="UP000010808"/>
    </source>
</evidence>
<keyword evidence="2" id="KW-1185">Reference proteome</keyword>
<dbReference type="HOGENOM" id="CLU_3232646_0_0_7"/>
<dbReference type="KEGG" id="dhy:DESAM_10125"/>
<proteinExistence type="predicted"/>
<reference evidence="1 2" key="1">
    <citation type="submission" date="2012-10" db="EMBL/GenBank/DDBJ databases">
        <authorList>
            <person name="Genoscope - CEA"/>
        </authorList>
    </citation>
    <scope>NUCLEOTIDE SEQUENCE [LARGE SCALE GENOMIC DNA]</scope>
    <source>
        <strain evidence="2">AM13 / DSM 14728</strain>
    </source>
</reference>
<dbReference type="Proteomes" id="UP000010808">
    <property type="component" value="Chromosome"/>
</dbReference>
<protein>
    <submittedName>
        <fullName evidence="1">Uncharacterized protein</fullName>
    </submittedName>
</protein>
<sequence length="43" mass="4990">MSRIKSKKALAEKSEPFYILVKNWTSQIAQEVVSVVKYLQSFN</sequence>
<organism evidence="1 2">
    <name type="scientific">Maridesulfovibrio hydrothermalis AM13 = DSM 14728</name>
    <dbReference type="NCBI Taxonomy" id="1121451"/>
    <lineage>
        <taxon>Bacteria</taxon>
        <taxon>Pseudomonadati</taxon>
        <taxon>Thermodesulfobacteriota</taxon>
        <taxon>Desulfovibrionia</taxon>
        <taxon>Desulfovibrionales</taxon>
        <taxon>Desulfovibrionaceae</taxon>
        <taxon>Maridesulfovibrio</taxon>
    </lineage>
</organism>